<dbReference type="CDD" id="cd16383">
    <property type="entry name" value="GUN4"/>
    <property type="match status" value="1"/>
</dbReference>
<dbReference type="Proteomes" id="UP000218785">
    <property type="component" value="Chromosome"/>
</dbReference>
<organism evidence="2 3">
    <name type="scientific">Tolypothrix tenuis PCC 7101</name>
    <dbReference type="NCBI Taxonomy" id="231146"/>
    <lineage>
        <taxon>Bacteria</taxon>
        <taxon>Bacillati</taxon>
        <taxon>Cyanobacteriota</taxon>
        <taxon>Cyanophyceae</taxon>
        <taxon>Nostocales</taxon>
        <taxon>Tolypothrichaceae</taxon>
        <taxon>Tolypothrix</taxon>
    </lineage>
</organism>
<keyword evidence="3" id="KW-1185">Reference proteome</keyword>
<protein>
    <submittedName>
        <fullName evidence="2">WD40 domain-containing protein</fullName>
    </submittedName>
</protein>
<dbReference type="InterPro" id="IPR008629">
    <property type="entry name" value="GUN4-like"/>
</dbReference>
<sequence length="540" mass="63049">MVSLPLIVDTIISNLLKSTANSISRTIDEIATSYSTSVFLGSLFKDDNRYIEAIIQSHAISDNHLNELPKQLRVECSKQLLELLGEWQANQVQRQLPDIRNFFEQRDLSNIFSREETYNILSNGQKKHRLLVLVAPPHISPHCPSSLQHDLPIELPEKLKTFLHRDYPLNSDLCPVEFYGDYFMRAISDTDILQLQQILPPIPTVVLHSKITDYEVYFHANFWHPNNSKIAKINLPTWNWEEAYEALQAADYNETRAIRTIRQIIVTLHQLLAALLTDWYYLHLNHLYEPQLFDLEPELAIGQCSSDLLKPYTDILHDFYLQQKQAYQETLNYLIHEKSAKFSEINIGVEKSIIKPEYFRISQDDIQIFNNKFSIDYSNLQLLLSEKNWQAADIETTKIIFTIASQQINNLNLELPMMNQILFSGESIANFPCEDLRIIDKLWLNYSNLHFGFSIQTCIWQRASQASEDLNLKCKDFTEHVAWIVNGKWLKDEQINYSLEAPLGHLPFDFTNLFLRKDLKNINNWGCWYELYDRIQSCAI</sequence>
<dbReference type="AlphaFoldDB" id="A0A1Z4N8X7"/>
<evidence type="ECO:0000259" key="1">
    <source>
        <dbReference type="Pfam" id="PF05419"/>
    </source>
</evidence>
<proteinExistence type="predicted"/>
<dbReference type="GO" id="GO:0046906">
    <property type="term" value="F:tetrapyrrole binding"/>
    <property type="evidence" value="ECO:0007669"/>
    <property type="project" value="TreeGrafter"/>
</dbReference>
<dbReference type="KEGG" id="ttq:NIES37_61900"/>
<dbReference type="Gene3D" id="1.10.10.1770">
    <property type="entry name" value="Gun4-like"/>
    <property type="match status" value="1"/>
</dbReference>
<accession>A0A1Z4N8X7</accession>
<dbReference type="SUPFAM" id="SSF140869">
    <property type="entry name" value="GUN4-like"/>
    <property type="match status" value="1"/>
</dbReference>
<gene>
    <name evidence="2" type="ORF">NIES37_61900</name>
</gene>
<dbReference type="EMBL" id="AP018248">
    <property type="protein sequence ID" value="BAZ02179.1"/>
    <property type="molecule type" value="Genomic_DNA"/>
</dbReference>
<dbReference type="PANTHER" id="PTHR34800">
    <property type="entry name" value="TETRAPYRROLE-BINDING PROTEIN, CHLOROPLASTIC"/>
    <property type="match status" value="1"/>
</dbReference>
<dbReference type="RefSeq" id="WP_321206599.1">
    <property type="nucleotide sequence ID" value="NZ_CAWNJS010000001.1"/>
</dbReference>
<evidence type="ECO:0000313" key="2">
    <source>
        <dbReference type="EMBL" id="BAZ02179.1"/>
    </source>
</evidence>
<feature type="domain" description="GUN4-like" evidence="1">
    <location>
        <begin position="373"/>
        <end position="508"/>
    </location>
</feature>
<dbReference type="PANTHER" id="PTHR34800:SF1">
    <property type="entry name" value="TETRAPYRROLE-BINDING PROTEIN, CHLOROPLASTIC"/>
    <property type="match status" value="1"/>
</dbReference>
<reference evidence="2 3" key="1">
    <citation type="submission" date="2017-06" db="EMBL/GenBank/DDBJ databases">
        <title>Genome sequencing of cyanobaciteial culture collection at National Institute for Environmental Studies (NIES).</title>
        <authorList>
            <person name="Hirose Y."/>
            <person name="Shimura Y."/>
            <person name="Fujisawa T."/>
            <person name="Nakamura Y."/>
            <person name="Kawachi M."/>
        </authorList>
    </citation>
    <scope>NUCLEOTIDE SEQUENCE [LARGE SCALE GENOMIC DNA]</scope>
    <source>
        <strain evidence="2 3">NIES-37</strain>
    </source>
</reference>
<name>A0A1Z4N8X7_9CYAN</name>
<dbReference type="Gene3D" id="1.25.40.620">
    <property type="match status" value="1"/>
</dbReference>
<dbReference type="InterPro" id="IPR037215">
    <property type="entry name" value="GUN4-like_sf"/>
</dbReference>
<evidence type="ECO:0000313" key="3">
    <source>
        <dbReference type="Proteomes" id="UP000218785"/>
    </source>
</evidence>
<dbReference type="Pfam" id="PF05419">
    <property type="entry name" value="GUN4"/>
    <property type="match status" value="1"/>
</dbReference>